<feature type="compositionally biased region" description="Basic and acidic residues" evidence="2">
    <location>
        <begin position="223"/>
        <end position="238"/>
    </location>
</feature>
<dbReference type="EMBL" id="DS985244">
    <property type="protein sequence ID" value="EDV25379.1"/>
    <property type="molecule type" value="Genomic_DNA"/>
</dbReference>
<feature type="compositionally biased region" description="Basic and acidic residues" evidence="2">
    <location>
        <begin position="183"/>
        <end position="197"/>
    </location>
</feature>
<protein>
    <recommendedName>
        <fullName evidence="5">Serine/threonine-protein phosphatase 4 regulatory subunit 2</fullName>
    </recommendedName>
</protein>
<dbReference type="STRING" id="10228.B3RUT7"/>
<feature type="region of interest" description="Disordered" evidence="2">
    <location>
        <begin position="183"/>
        <end position="251"/>
    </location>
</feature>
<evidence type="ECO:0000256" key="1">
    <source>
        <dbReference type="ARBA" id="ARBA00009207"/>
    </source>
</evidence>
<dbReference type="AlphaFoldDB" id="B3RUT7"/>
<dbReference type="CTD" id="6753127"/>
<dbReference type="RefSeq" id="XP_002111412.1">
    <property type="nucleotide sequence ID" value="XM_002111376.1"/>
</dbReference>
<dbReference type="FunCoup" id="B3RUT7">
    <property type="interactions" value="1206"/>
</dbReference>
<dbReference type="InParanoid" id="B3RUT7"/>
<dbReference type="HOGENOM" id="CLU_910080_0_0_1"/>
<dbReference type="GO" id="GO:0019888">
    <property type="term" value="F:protein phosphatase regulator activity"/>
    <property type="evidence" value="ECO:0000318"/>
    <property type="project" value="GO_Central"/>
</dbReference>
<accession>B3RUT7</accession>
<dbReference type="PANTHER" id="PTHR16487:SF0">
    <property type="entry name" value="PROTEIN PHOSPHATASE 4 REGULATORY SUBUNIT 2-RELATED"/>
    <property type="match status" value="1"/>
</dbReference>
<dbReference type="GO" id="GO:0005634">
    <property type="term" value="C:nucleus"/>
    <property type="evidence" value="ECO:0000318"/>
    <property type="project" value="GO_Central"/>
</dbReference>
<dbReference type="OrthoDB" id="341898at2759"/>
<dbReference type="GeneID" id="6753127"/>
<dbReference type="eggNOG" id="KOG3175">
    <property type="taxonomic scope" value="Eukaryota"/>
</dbReference>
<comment type="similarity">
    <text evidence="1">Belongs to the PPP4R2 family.</text>
</comment>
<evidence type="ECO:0000313" key="4">
    <source>
        <dbReference type="Proteomes" id="UP000009022"/>
    </source>
</evidence>
<dbReference type="Pfam" id="PF09184">
    <property type="entry name" value="PPP4R2"/>
    <property type="match status" value="1"/>
</dbReference>
<dbReference type="GO" id="GO:0030289">
    <property type="term" value="C:protein phosphatase 4 complex"/>
    <property type="evidence" value="ECO:0000318"/>
    <property type="project" value="GO_Central"/>
</dbReference>
<evidence type="ECO:0008006" key="5">
    <source>
        <dbReference type="Google" id="ProtNLM"/>
    </source>
</evidence>
<dbReference type="PhylomeDB" id="B3RUT7"/>
<keyword evidence="4" id="KW-1185">Reference proteome</keyword>
<evidence type="ECO:0000313" key="3">
    <source>
        <dbReference type="EMBL" id="EDV25379.1"/>
    </source>
</evidence>
<proteinExistence type="inferred from homology"/>
<name>B3RUT7_TRIAD</name>
<evidence type="ECO:0000256" key="2">
    <source>
        <dbReference type="SAM" id="MobiDB-lite"/>
    </source>
</evidence>
<organism evidence="3 4">
    <name type="scientific">Trichoplax adhaerens</name>
    <name type="common">Trichoplax reptans</name>
    <dbReference type="NCBI Taxonomy" id="10228"/>
    <lineage>
        <taxon>Eukaryota</taxon>
        <taxon>Metazoa</taxon>
        <taxon>Placozoa</taxon>
        <taxon>Uniplacotomia</taxon>
        <taxon>Trichoplacea</taxon>
        <taxon>Trichoplacidae</taxon>
        <taxon>Trichoplax</taxon>
    </lineage>
</organism>
<gene>
    <name evidence="3" type="ORF">TRIADDRAFT_55408</name>
</gene>
<sequence>MDNLEEVLEALHSFSKNTPITEPLEKFLQAIAKTGDTCFPWSIIKPLIVKKLDNVMCDLYQQCKSSNSMSLEAFNEIRARLLDYLDSFIEAPFTMQRIAELLIEPYRYYSNSEKFLRGIEKNILVISTVEPNYNNKLLINHKIERESLANGIKQNDKTTEYDIEINDQSVDNGNIIVNDSAQHSESDIKNESMDDLKPLNPGDSDYTSPPIHKNGDDVNVSEKCTEDEVKDKSDHNSEPDDDATPPISPSVDAEEELNFGQVVIPKVAQNALQTLMTTSEREVVNSNHTIDDGRLFLANEDSVHCK</sequence>
<dbReference type="GO" id="GO:0005737">
    <property type="term" value="C:cytoplasm"/>
    <property type="evidence" value="ECO:0000318"/>
    <property type="project" value="GO_Central"/>
</dbReference>
<dbReference type="KEGG" id="tad:TRIADDRAFT_55408"/>
<dbReference type="Proteomes" id="UP000009022">
    <property type="component" value="Unassembled WGS sequence"/>
</dbReference>
<dbReference type="InterPro" id="IPR015267">
    <property type="entry name" value="PPP4R2"/>
</dbReference>
<dbReference type="PANTHER" id="PTHR16487">
    <property type="entry name" value="PPP4R2-RELATED PROTEIN"/>
    <property type="match status" value="1"/>
</dbReference>
<reference evidence="3 4" key="1">
    <citation type="journal article" date="2008" name="Nature">
        <title>The Trichoplax genome and the nature of placozoans.</title>
        <authorList>
            <person name="Srivastava M."/>
            <person name="Begovic E."/>
            <person name="Chapman J."/>
            <person name="Putnam N.H."/>
            <person name="Hellsten U."/>
            <person name="Kawashima T."/>
            <person name="Kuo A."/>
            <person name="Mitros T."/>
            <person name="Salamov A."/>
            <person name="Carpenter M.L."/>
            <person name="Signorovitch A.Y."/>
            <person name="Moreno M.A."/>
            <person name="Kamm K."/>
            <person name="Grimwood J."/>
            <person name="Schmutz J."/>
            <person name="Shapiro H."/>
            <person name="Grigoriev I.V."/>
            <person name="Buss L.W."/>
            <person name="Schierwater B."/>
            <person name="Dellaporta S.L."/>
            <person name="Rokhsar D.S."/>
        </authorList>
    </citation>
    <scope>NUCLEOTIDE SEQUENCE [LARGE SCALE GENOMIC DNA]</scope>
    <source>
        <strain evidence="3 4">Grell-BS-1999</strain>
    </source>
</reference>